<keyword evidence="3 6" id="KW-0285">Flavoprotein</keyword>
<feature type="binding site" evidence="5">
    <location>
        <begin position="502"/>
        <end position="503"/>
    </location>
    <ligand>
        <name>FAD</name>
        <dbReference type="ChEBI" id="CHEBI:57692"/>
    </ligand>
</feature>
<dbReference type="Gene3D" id="3.30.410.40">
    <property type="match status" value="1"/>
</dbReference>
<evidence type="ECO:0000256" key="3">
    <source>
        <dbReference type="ARBA" id="ARBA00022630"/>
    </source>
</evidence>
<dbReference type="InterPro" id="IPR000172">
    <property type="entry name" value="GMC_OxRdtase_N"/>
</dbReference>
<dbReference type="GO" id="GO:0016614">
    <property type="term" value="F:oxidoreductase activity, acting on CH-OH group of donors"/>
    <property type="evidence" value="ECO:0007669"/>
    <property type="project" value="InterPro"/>
</dbReference>
<comment type="cofactor">
    <cofactor evidence="1 5">
        <name>FAD</name>
        <dbReference type="ChEBI" id="CHEBI:57692"/>
    </cofactor>
</comment>
<name>A0A368DPY6_9PROT</name>
<evidence type="ECO:0000256" key="5">
    <source>
        <dbReference type="PIRSR" id="PIRSR000137-2"/>
    </source>
</evidence>
<evidence type="ECO:0000256" key="1">
    <source>
        <dbReference type="ARBA" id="ARBA00001974"/>
    </source>
</evidence>
<dbReference type="EMBL" id="QOQD01000004">
    <property type="protein sequence ID" value="RCL73908.1"/>
    <property type="molecule type" value="Genomic_DNA"/>
</dbReference>
<dbReference type="SUPFAM" id="SSF51905">
    <property type="entry name" value="FAD/NAD(P)-binding domain"/>
    <property type="match status" value="1"/>
</dbReference>
<dbReference type="Gene3D" id="3.50.50.60">
    <property type="entry name" value="FAD/NAD(P)-binding domain"/>
    <property type="match status" value="2"/>
</dbReference>
<reference evidence="8 9" key="1">
    <citation type="journal article" date="2018" name="Microbiome">
        <title>Fine metagenomic profile of the Mediterranean stratified and mixed water columns revealed by assembly and recruitment.</title>
        <authorList>
            <person name="Haro-Moreno J.M."/>
            <person name="Lopez-Perez M."/>
            <person name="De La Torre J.R."/>
            <person name="Picazo A."/>
            <person name="Camacho A."/>
            <person name="Rodriguez-Valera F."/>
        </authorList>
    </citation>
    <scope>NUCLEOTIDE SEQUENCE [LARGE SCALE GENOMIC DNA]</scope>
    <source>
        <strain evidence="8">MED-G57</strain>
    </source>
</reference>
<comment type="similarity">
    <text evidence="2 6">Belongs to the GMC oxidoreductase family.</text>
</comment>
<sequence length="566" mass="62903">MFDYIIVGGGSAGSVLANRLSSKSKNNVLLCEAGPDTPPGNVPNEILDTYPGYAYLDKRFHWTDLKVSTEVSSHNRENDKIIPLRKYEQARVLGGGSSINGLVANRGAPNDYSIWENRGATGWTWDKVLPYFKKVERDTDFDGPLHGNSGNIPVSRISPDIWNGHAKASAEAFKDAGYKYIEDQNGKFEDGYFPVTGSFIYETRVSAAMGYLTSSIRNRKNLTILTDTFVKELIFDGKKCVGIKVETDGKEKHFKGKEIILSSGAIHSPAHLMRSGIGPAMHLKEKGVNVLQNLSGVGQRLMDHPSINIASFIKPEARVNSYSRRHLMLGLRYSSDLADIPQGDMYVAVCSKTAWHSIGEQLAAFILFVNRTFSESGQVLLDTSNPYDEPTVEFNLLSDDRDLKRLMDGFRKMVLIQQSKQFKKISKEVFAAVYGDKVRQVGNVNLKNKLLTNLFSKLLDGPDVLRTYLLNKFVVEAPELSVLMQNDEVLSDFIKKSTVGVWHASCTCRMGDVNDNMSVTDNEGRVHGIEGLRVVDASIFPIVPCANLNFPTLMTAEKIADRILEK</sequence>
<organism evidence="8 9">
    <name type="scientific">PS1 clade bacterium</name>
    <dbReference type="NCBI Taxonomy" id="2175152"/>
    <lineage>
        <taxon>Bacteria</taxon>
        <taxon>Pseudomonadati</taxon>
        <taxon>Pseudomonadota</taxon>
        <taxon>Alphaproteobacteria</taxon>
        <taxon>PS1 clade</taxon>
    </lineage>
</organism>
<gene>
    <name evidence="8" type="ORF">DBW71_02220</name>
</gene>
<accession>A0A368DPY6</accession>
<dbReference type="InterPro" id="IPR012132">
    <property type="entry name" value="GMC_OxRdtase"/>
</dbReference>
<evidence type="ECO:0000256" key="6">
    <source>
        <dbReference type="RuleBase" id="RU003968"/>
    </source>
</evidence>
<dbReference type="AlphaFoldDB" id="A0A368DPY6"/>
<evidence type="ECO:0000256" key="4">
    <source>
        <dbReference type="ARBA" id="ARBA00022827"/>
    </source>
</evidence>
<dbReference type="InterPro" id="IPR036188">
    <property type="entry name" value="FAD/NAD-bd_sf"/>
</dbReference>
<dbReference type="InterPro" id="IPR007867">
    <property type="entry name" value="GMC_OxRtase_C"/>
</dbReference>
<comment type="caution">
    <text evidence="8">The sequence shown here is derived from an EMBL/GenBank/DDBJ whole genome shotgun (WGS) entry which is preliminary data.</text>
</comment>
<dbReference type="Pfam" id="PF05199">
    <property type="entry name" value="GMC_oxred_C"/>
    <property type="match status" value="1"/>
</dbReference>
<dbReference type="PANTHER" id="PTHR11552:SF147">
    <property type="entry name" value="CHOLINE DEHYDROGENASE, MITOCHONDRIAL"/>
    <property type="match status" value="1"/>
</dbReference>
<evidence type="ECO:0000313" key="9">
    <source>
        <dbReference type="Proteomes" id="UP000253570"/>
    </source>
</evidence>
<dbReference type="Pfam" id="PF00732">
    <property type="entry name" value="GMC_oxred_N"/>
    <property type="match status" value="1"/>
</dbReference>
<dbReference type="PIRSF" id="PIRSF000137">
    <property type="entry name" value="Alcohol_oxidase"/>
    <property type="match status" value="1"/>
</dbReference>
<dbReference type="PROSITE" id="PS00623">
    <property type="entry name" value="GMC_OXRED_1"/>
    <property type="match status" value="1"/>
</dbReference>
<feature type="binding site" evidence="5">
    <location>
        <begin position="100"/>
        <end position="103"/>
    </location>
    <ligand>
        <name>FAD</name>
        <dbReference type="ChEBI" id="CHEBI:57692"/>
    </ligand>
</feature>
<dbReference type="Proteomes" id="UP000253570">
    <property type="component" value="Unassembled WGS sequence"/>
</dbReference>
<feature type="binding site" evidence="5">
    <location>
        <position position="230"/>
    </location>
    <ligand>
        <name>FAD</name>
        <dbReference type="ChEBI" id="CHEBI:57692"/>
    </ligand>
</feature>
<protein>
    <submittedName>
        <fullName evidence="8">Glucose dehydrogenase</fullName>
    </submittedName>
</protein>
<dbReference type="SUPFAM" id="SSF54373">
    <property type="entry name" value="FAD-linked reductases, C-terminal domain"/>
    <property type="match status" value="1"/>
</dbReference>
<evidence type="ECO:0000256" key="2">
    <source>
        <dbReference type="ARBA" id="ARBA00010790"/>
    </source>
</evidence>
<keyword evidence="4 5" id="KW-0274">FAD</keyword>
<feature type="domain" description="Glucose-methanol-choline oxidoreductase N-terminal" evidence="7">
    <location>
        <begin position="90"/>
        <end position="113"/>
    </location>
</feature>
<evidence type="ECO:0000259" key="7">
    <source>
        <dbReference type="PROSITE" id="PS00623"/>
    </source>
</evidence>
<feature type="binding site" evidence="5">
    <location>
        <position position="92"/>
    </location>
    <ligand>
        <name>FAD</name>
        <dbReference type="ChEBI" id="CHEBI:57692"/>
    </ligand>
</feature>
<dbReference type="Gene3D" id="3.30.560.10">
    <property type="entry name" value="Glucose Oxidase, domain 3"/>
    <property type="match status" value="1"/>
</dbReference>
<dbReference type="PANTHER" id="PTHR11552">
    <property type="entry name" value="GLUCOSE-METHANOL-CHOLINE GMC OXIDOREDUCTASE"/>
    <property type="match status" value="1"/>
</dbReference>
<proteinExistence type="inferred from homology"/>
<dbReference type="GO" id="GO:0050660">
    <property type="term" value="F:flavin adenine dinucleotide binding"/>
    <property type="evidence" value="ECO:0007669"/>
    <property type="project" value="InterPro"/>
</dbReference>
<evidence type="ECO:0000313" key="8">
    <source>
        <dbReference type="EMBL" id="RCL73908.1"/>
    </source>
</evidence>